<dbReference type="InterPro" id="IPR023808">
    <property type="entry name" value="Nitrile_Hydratase_acc_put"/>
</dbReference>
<feature type="domain" description="Nitrile hydratase beta subunit-like N-terminal" evidence="2">
    <location>
        <begin position="11"/>
        <end position="108"/>
    </location>
</feature>
<dbReference type="eggNOG" id="ENOG502N59Q">
    <property type="taxonomic scope" value="Archaea"/>
</dbReference>
<dbReference type="EMBL" id="AOHW01000004">
    <property type="protein sequence ID" value="ELY46124.1"/>
    <property type="molecule type" value="Genomic_DNA"/>
</dbReference>
<dbReference type="Gene3D" id="1.10.472.20">
    <property type="entry name" value="Nitrile hydratase, beta subunit"/>
    <property type="match status" value="1"/>
</dbReference>
<keyword evidence="4" id="KW-1185">Reference proteome</keyword>
<dbReference type="NCBIfam" id="TIGR03889">
    <property type="entry name" value="nitrile_acc"/>
    <property type="match status" value="1"/>
</dbReference>
<feature type="region of interest" description="Disordered" evidence="1">
    <location>
        <begin position="1"/>
        <end position="21"/>
    </location>
</feature>
<accession>L9W9J3</accession>
<evidence type="ECO:0000313" key="3">
    <source>
        <dbReference type="EMBL" id="ELY46124.1"/>
    </source>
</evidence>
<dbReference type="Proteomes" id="UP000011599">
    <property type="component" value="Unassembled WGS sequence"/>
</dbReference>
<feature type="region of interest" description="Disordered" evidence="1">
    <location>
        <begin position="109"/>
        <end position="141"/>
    </location>
</feature>
<reference evidence="3 4" key="1">
    <citation type="journal article" date="2014" name="PLoS Genet.">
        <title>Phylogenetically driven sequencing of extremely halophilic archaea reveals strategies for static and dynamic osmo-response.</title>
        <authorList>
            <person name="Becker E.A."/>
            <person name="Seitzer P.M."/>
            <person name="Tritt A."/>
            <person name="Larsen D."/>
            <person name="Krusor M."/>
            <person name="Yao A.I."/>
            <person name="Wu D."/>
            <person name="Madern D."/>
            <person name="Eisen J.A."/>
            <person name="Darling A.E."/>
            <person name="Facciotti M.T."/>
        </authorList>
    </citation>
    <scope>NUCLEOTIDE SEQUENCE [LARGE SCALE GENOMIC DNA]</scope>
    <source>
        <strain evidence="3 4">GA33</strain>
    </source>
</reference>
<name>L9W9J3_9EURY</name>
<evidence type="ECO:0000259" key="2">
    <source>
        <dbReference type="Pfam" id="PF21006"/>
    </source>
</evidence>
<dbReference type="OrthoDB" id="201092at2157"/>
<dbReference type="InterPro" id="IPR042262">
    <property type="entry name" value="CN_hydtase_beta_C"/>
</dbReference>
<dbReference type="PATRIC" id="fig|1114856.3.peg.231"/>
<dbReference type="Pfam" id="PF21006">
    <property type="entry name" value="NHase_beta_N"/>
    <property type="match status" value="1"/>
</dbReference>
<dbReference type="InterPro" id="IPR049054">
    <property type="entry name" value="CN_hydtase_beta-like_N"/>
</dbReference>
<evidence type="ECO:0000256" key="1">
    <source>
        <dbReference type="SAM" id="MobiDB-lite"/>
    </source>
</evidence>
<gene>
    <name evidence="3" type="ORF">C496_01116</name>
</gene>
<proteinExistence type="predicted"/>
<dbReference type="SUPFAM" id="SSF50090">
    <property type="entry name" value="Electron transport accessory proteins"/>
    <property type="match status" value="1"/>
</dbReference>
<comment type="caution">
    <text evidence="3">The sequence shown here is derived from an EMBL/GenBank/DDBJ whole genome shotgun (WGS) entry which is preliminary data.</text>
</comment>
<protein>
    <recommendedName>
        <fullName evidence="2">Nitrile hydratase beta subunit-like N-terminal domain-containing protein</fullName>
    </recommendedName>
</protein>
<evidence type="ECO:0000313" key="4">
    <source>
        <dbReference type="Proteomes" id="UP000011599"/>
    </source>
</evidence>
<dbReference type="AlphaFoldDB" id="L9W9J3"/>
<dbReference type="STRING" id="1114856.GCA_000383975_04010"/>
<dbReference type="RefSeq" id="WP_006087887.1">
    <property type="nucleotide sequence ID" value="NZ_AOHW01000004.1"/>
</dbReference>
<dbReference type="InterPro" id="IPR008990">
    <property type="entry name" value="Elect_transpt_acc-like_dom_sf"/>
</dbReference>
<organism evidence="3 4">
    <name type="scientific">Natronorubrum tibetense GA33</name>
    <dbReference type="NCBI Taxonomy" id="1114856"/>
    <lineage>
        <taxon>Archaea</taxon>
        <taxon>Methanobacteriati</taxon>
        <taxon>Methanobacteriota</taxon>
        <taxon>Stenosarchaea group</taxon>
        <taxon>Halobacteria</taxon>
        <taxon>Halobacteriales</taxon>
        <taxon>Natrialbaceae</taxon>
        <taxon>Natronorubrum</taxon>
    </lineage>
</organism>
<sequence length="141" mass="15588">MADRDESPTSGLAALEGEETPTFDAPWQARAFAIAVALSADGTYEWDTFQDRLAAEIERADGAAVPADREASEADYYHRWLAALERLLVSDDLLESGALTERTREFAVGDRDASEWVEGEHDHDHGTDGSDAHDHNHDHPR</sequence>